<accession>A0A0C4XZR1</accession>
<evidence type="ECO:0000313" key="1">
    <source>
        <dbReference type="EMBL" id="AJG18052.1"/>
    </source>
</evidence>
<dbReference type="Proteomes" id="UP000031843">
    <property type="component" value="Chromosome main"/>
</dbReference>
<sequence length="38" mass="3970">MVIVDTPTITPGNANMTWLNNGSSCNAKRGFKAGQGDC</sequence>
<dbReference type="KEGG" id="cbw:RR42_m0640"/>
<dbReference type="AlphaFoldDB" id="A0A0C4XZR1"/>
<dbReference type="EMBL" id="CP010536">
    <property type="protein sequence ID" value="AJG18052.1"/>
    <property type="molecule type" value="Genomic_DNA"/>
</dbReference>
<proteinExistence type="predicted"/>
<protein>
    <submittedName>
        <fullName evidence="1">Uncharacterized protein</fullName>
    </submittedName>
</protein>
<reference evidence="1 2" key="1">
    <citation type="journal article" date="2015" name="Genome Announc.">
        <title>Complete Genome Sequence of Cupriavidus basilensis 4G11, Isolated from the Oak Ridge Field Research Center Site.</title>
        <authorList>
            <person name="Ray J."/>
            <person name="Waters R.J."/>
            <person name="Skerker J.M."/>
            <person name="Kuehl J.V."/>
            <person name="Price M.N."/>
            <person name="Huang J."/>
            <person name="Chakraborty R."/>
            <person name="Arkin A.P."/>
            <person name="Deutschbauer A."/>
        </authorList>
    </citation>
    <scope>NUCLEOTIDE SEQUENCE [LARGE SCALE GENOMIC DNA]</scope>
    <source>
        <strain evidence="1">4G11</strain>
    </source>
</reference>
<keyword evidence="2" id="KW-1185">Reference proteome</keyword>
<gene>
    <name evidence="1" type="ORF">RR42_m0640</name>
</gene>
<name>A0A0C4XZR1_9BURK</name>
<organism evidence="1 2">
    <name type="scientific">Cupriavidus basilensis</name>
    <dbReference type="NCBI Taxonomy" id="68895"/>
    <lineage>
        <taxon>Bacteria</taxon>
        <taxon>Pseudomonadati</taxon>
        <taxon>Pseudomonadota</taxon>
        <taxon>Betaproteobacteria</taxon>
        <taxon>Burkholderiales</taxon>
        <taxon>Burkholderiaceae</taxon>
        <taxon>Cupriavidus</taxon>
    </lineage>
</organism>
<evidence type="ECO:0000313" key="2">
    <source>
        <dbReference type="Proteomes" id="UP000031843"/>
    </source>
</evidence>